<keyword evidence="7 21" id="KW-0808">Transferase</keyword>
<dbReference type="InterPro" id="IPR032807">
    <property type="entry name" value="GNVR"/>
</dbReference>
<evidence type="ECO:0000313" key="22">
    <source>
        <dbReference type="Proteomes" id="UP001221302"/>
    </source>
</evidence>
<dbReference type="GO" id="GO:0042802">
    <property type="term" value="F:identical protein binding"/>
    <property type="evidence" value="ECO:0007669"/>
    <property type="project" value="UniProtKB-ARBA"/>
</dbReference>
<evidence type="ECO:0000256" key="14">
    <source>
        <dbReference type="ARBA" id="ARBA00023137"/>
    </source>
</evidence>
<name>A0AAE3TBA4_9BACT</name>
<dbReference type="InterPro" id="IPR025669">
    <property type="entry name" value="AAA_dom"/>
</dbReference>
<dbReference type="InterPro" id="IPR027417">
    <property type="entry name" value="P-loop_NTPase"/>
</dbReference>
<evidence type="ECO:0000313" key="21">
    <source>
        <dbReference type="EMBL" id="MDF1610605.1"/>
    </source>
</evidence>
<dbReference type="Proteomes" id="UP001221302">
    <property type="component" value="Unassembled WGS sequence"/>
</dbReference>
<dbReference type="GO" id="GO:0005524">
    <property type="term" value="F:ATP binding"/>
    <property type="evidence" value="ECO:0007669"/>
    <property type="project" value="UniProtKB-KW"/>
</dbReference>
<evidence type="ECO:0000256" key="10">
    <source>
        <dbReference type="ARBA" id="ARBA00022777"/>
    </source>
</evidence>
<evidence type="ECO:0000259" key="20">
    <source>
        <dbReference type="Pfam" id="PF13807"/>
    </source>
</evidence>
<evidence type="ECO:0000256" key="15">
    <source>
        <dbReference type="ARBA" id="ARBA00051245"/>
    </source>
</evidence>
<dbReference type="Gene3D" id="3.40.50.300">
    <property type="entry name" value="P-loop containing nucleotide triphosphate hydrolases"/>
    <property type="match status" value="1"/>
</dbReference>
<comment type="similarity">
    <text evidence="3">Belongs to the etk/wzc family.</text>
</comment>
<evidence type="ECO:0000256" key="11">
    <source>
        <dbReference type="ARBA" id="ARBA00022840"/>
    </source>
</evidence>
<dbReference type="Pfam" id="PF13807">
    <property type="entry name" value="GNVR"/>
    <property type="match status" value="1"/>
</dbReference>
<dbReference type="EMBL" id="JARGDL010000001">
    <property type="protein sequence ID" value="MDF1610605.1"/>
    <property type="molecule type" value="Genomic_DNA"/>
</dbReference>
<dbReference type="NCBIfam" id="TIGR01007">
    <property type="entry name" value="eps_fam"/>
    <property type="match status" value="1"/>
</dbReference>
<protein>
    <recommendedName>
        <fullName evidence="4">non-specific protein-tyrosine kinase</fullName>
        <ecNumber evidence="4">2.7.10.2</ecNumber>
    </recommendedName>
</protein>
<feature type="coiled-coil region" evidence="16">
    <location>
        <begin position="255"/>
        <end position="316"/>
    </location>
</feature>
<dbReference type="Pfam" id="PF02706">
    <property type="entry name" value="Wzz"/>
    <property type="match status" value="1"/>
</dbReference>
<dbReference type="InterPro" id="IPR005702">
    <property type="entry name" value="Wzc-like_C"/>
</dbReference>
<sequence length="749" mass="84487">MNNNNSNRIIPQPQVQEGNSLREYINLIKLNFVPIFLITLTGLIVAIIYAINAPNIYKSTTVLKLSKPQGSILTGSLLPEFQEFGSDRFIANEIEILKSYKLRAQVSHALIDSFTVSKNKNNFSLVFEDPEEAKKGNYKLKSIDDLVKMLASNVSIDQKRGLDIVEINVESHSPIESAIIANAYADAYKNINLAYNREQLTRVKDFLAKQREEKLAELGNVEETLKSYQEQRGIVELPEQAKALITQSSDIEAKKNATKIDLTISEKTLNQLKEELKKRNPEITNFIENYSTEPYMKKLQEQIADLKTRRDRAISDAGPNSKLVKDFDQKIADLESKFNNQLSVYKAGILASSPEEIKKLTSQVLEEETKYQALSASYRKLAEISGDYEKKLSLLPTSTIDLARLQREKEAYEKLYLQVEERYQEAIINEQSAPGNVLIIDEGLVPLKPAKPNRVLIVVIGFVLGIGLGIGFAFIRNYLDNTVKTPEDIQNRNINILAWIPQIEGLDVGDKEFEFIVAKKPDASASEAYRALRTRIKFSKLSSETTKTLLITSPTSGEGKTTTAVNLAGSFAQANFRTVILDADLRKPRVHTVFKEKRFPGFTDYFFGQASFEEIVRKSQVNNLDFITAGTIPPNPSEILSSEQMTEFFKKLKSNYDYIIVDSPPVIAVTDSEILSSIVDATILVVSANNTEIDLMEKAIQLLNHEHSTFIGTILNNFTYRSGYGSYYKYYYYYSRPTNGSKKTKMKVS</sequence>
<comment type="caution">
    <text evidence="21">The sequence shown here is derived from an EMBL/GenBank/DDBJ whole genome shotgun (WGS) entry which is preliminary data.</text>
</comment>
<evidence type="ECO:0000256" key="1">
    <source>
        <dbReference type="ARBA" id="ARBA00004429"/>
    </source>
</evidence>
<evidence type="ECO:0000256" key="9">
    <source>
        <dbReference type="ARBA" id="ARBA00022741"/>
    </source>
</evidence>
<organism evidence="21 22">
    <name type="scientific">Stygiobacter electus</name>
    <dbReference type="NCBI Taxonomy" id="3032292"/>
    <lineage>
        <taxon>Bacteria</taxon>
        <taxon>Pseudomonadati</taxon>
        <taxon>Ignavibacteriota</taxon>
        <taxon>Ignavibacteria</taxon>
        <taxon>Ignavibacteriales</taxon>
        <taxon>Melioribacteraceae</taxon>
        <taxon>Stygiobacter</taxon>
    </lineage>
</organism>
<accession>A0AAE3TBA4</accession>
<feature type="transmembrane region" description="Helical" evidence="17">
    <location>
        <begin position="30"/>
        <end position="51"/>
    </location>
</feature>
<feature type="domain" description="Polysaccharide chain length determinant N-terminal" evidence="18">
    <location>
        <begin position="20"/>
        <end position="108"/>
    </location>
</feature>
<keyword evidence="14" id="KW-0829">Tyrosine-protein kinase</keyword>
<dbReference type="EC" id="2.7.10.2" evidence="4"/>
<dbReference type="RefSeq" id="WP_321534370.1">
    <property type="nucleotide sequence ID" value="NZ_JARGDL010000001.1"/>
</dbReference>
<evidence type="ECO:0000256" key="2">
    <source>
        <dbReference type="ARBA" id="ARBA00007316"/>
    </source>
</evidence>
<evidence type="ECO:0000256" key="12">
    <source>
        <dbReference type="ARBA" id="ARBA00022989"/>
    </source>
</evidence>
<dbReference type="CDD" id="cd05387">
    <property type="entry name" value="BY-kinase"/>
    <property type="match status" value="1"/>
</dbReference>
<dbReference type="PANTHER" id="PTHR32309:SF13">
    <property type="entry name" value="FERRIC ENTEROBACTIN TRANSPORT PROTEIN FEPE"/>
    <property type="match status" value="1"/>
</dbReference>
<feature type="coiled-coil region" evidence="16">
    <location>
        <begin position="402"/>
        <end position="429"/>
    </location>
</feature>
<proteinExistence type="inferred from homology"/>
<evidence type="ECO:0000256" key="17">
    <source>
        <dbReference type="SAM" id="Phobius"/>
    </source>
</evidence>
<feature type="domain" description="AAA" evidence="19">
    <location>
        <begin position="551"/>
        <end position="689"/>
    </location>
</feature>
<feature type="domain" description="Tyrosine-protein kinase G-rich" evidence="20">
    <location>
        <begin position="404"/>
        <end position="477"/>
    </location>
</feature>
<reference evidence="21" key="1">
    <citation type="submission" date="2023-03" db="EMBL/GenBank/DDBJ databases">
        <title>Stygiobacter electus gen. nov., sp. nov., facultatively anaerobic thermotolerant bacterium of the class Ignavibacteria from a well of Yessentuki mineral water deposit.</title>
        <authorList>
            <person name="Podosokorskaya O.A."/>
            <person name="Elcheninov A.G."/>
            <person name="Petrova N.F."/>
            <person name="Zavarzina D.G."/>
            <person name="Kublanov I.V."/>
            <person name="Merkel A.Y."/>
        </authorList>
    </citation>
    <scope>NUCLEOTIDE SEQUENCE</scope>
    <source>
        <strain evidence="21">09-Me</strain>
    </source>
</reference>
<dbReference type="Pfam" id="PF13614">
    <property type="entry name" value="AAA_31"/>
    <property type="match status" value="1"/>
</dbReference>
<evidence type="ECO:0000256" key="5">
    <source>
        <dbReference type="ARBA" id="ARBA00022475"/>
    </source>
</evidence>
<keyword evidence="22" id="KW-1185">Reference proteome</keyword>
<evidence type="ECO:0000256" key="6">
    <source>
        <dbReference type="ARBA" id="ARBA00022519"/>
    </source>
</evidence>
<dbReference type="InterPro" id="IPR003856">
    <property type="entry name" value="LPS_length_determ_N"/>
</dbReference>
<keyword evidence="16" id="KW-0175">Coiled coil</keyword>
<keyword evidence="13 17" id="KW-0472">Membrane</keyword>
<dbReference type="GO" id="GO:0004715">
    <property type="term" value="F:non-membrane spanning protein tyrosine kinase activity"/>
    <property type="evidence" value="ECO:0007669"/>
    <property type="project" value="UniProtKB-EC"/>
</dbReference>
<dbReference type="SUPFAM" id="SSF52540">
    <property type="entry name" value="P-loop containing nucleoside triphosphate hydrolases"/>
    <property type="match status" value="1"/>
</dbReference>
<evidence type="ECO:0000256" key="16">
    <source>
        <dbReference type="SAM" id="Coils"/>
    </source>
</evidence>
<keyword evidence="11" id="KW-0067">ATP-binding</keyword>
<evidence type="ECO:0000256" key="7">
    <source>
        <dbReference type="ARBA" id="ARBA00022679"/>
    </source>
</evidence>
<dbReference type="AlphaFoldDB" id="A0AAE3TBA4"/>
<comment type="catalytic activity">
    <reaction evidence="15">
        <text>L-tyrosyl-[protein] + ATP = O-phospho-L-tyrosyl-[protein] + ADP + H(+)</text>
        <dbReference type="Rhea" id="RHEA:10596"/>
        <dbReference type="Rhea" id="RHEA-COMP:10136"/>
        <dbReference type="Rhea" id="RHEA-COMP:20101"/>
        <dbReference type="ChEBI" id="CHEBI:15378"/>
        <dbReference type="ChEBI" id="CHEBI:30616"/>
        <dbReference type="ChEBI" id="CHEBI:46858"/>
        <dbReference type="ChEBI" id="CHEBI:61978"/>
        <dbReference type="ChEBI" id="CHEBI:456216"/>
        <dbReference type="EC" id="2.7.10.2"/>
    </reaction>
</comment>
<keyword evidence="10" id="KW-0418">Kinase</keyword>
<evidence type="ECO:0000256" key="13">
    <source>
        <dbReference type="ARBA" id="ARBA00023136"/>
    </source>
</evidence>
<keyword evidence="9" id="KW-0547">Nucleotide-binding</keyword>
<evidence type="ECO:0000259" key="18">
    <source>
        <dbReference type="Pfam" id="PF02706"/>
    </source>
</evidence>
<feature type="transmembrane region" description="Helical" evidence="17">
    <location>
        <begin position="455"/>
        <end position="475"/>
    </location>
</feature>
<evidence type="ECO:0000256" key="3">
    <source>
        <dbReference type="ARBA" id="ARBA00008883"/>
    </source>
</evidence>
<dbReference type="InterPro" id="IPR050445">
    <property type="entry name" value="Bact_polysacc_biosynth/exp"/>
</dbReference>
<keyword evidence="12 17" id="KW-1133">Transmembrane helix</keyword>
<evidence type="ECO:0000256" key="8">
    <source>
        <dbReference type="ARBA" id="ARBA00022692"/>
    </source>
</evidence>
<comment type="subcellular location">
    <subcellularLocation>
        <location evidence="1">Cell inner membrane</location>
        <topology evidence="1">Multi-pass membrane protein</topology>
    </subcellularLocation>
</comment>
<evidence type="ECO:0000256" key="4">
    <source>
        <dbReference type="ARBA" id="ARBA00011903"/>
    </source>
</evidence>
<evidence type="ECO:0000259" key="19">
    <source>
        <dbReference type="Pfam" id="PF13614"/>
    </source>
</evidence>
<keyword evidence="8 17" id="KW-0812">Transmembrane</keyword>
<dbReference type="GO" id="GO:0005886">
    <property type="term" value="C:plasma membrane"/>
    <property type="evidence" value="ECO:0007669"/>
    <property type="project" value="UniProtKB-SubCell"/>
</dbReference>
<keyword evidence="6" id="KW-0997">Cell inner membrane</keyword>
<comment type="similarity">
    <text evidence="2">Belongs to the CpsD/CapB family.</text>
</comment>
<gene>
    <name evidence="21" type="ORF">P0M35_00455</name>
</gene>
<keyword evidence="5" id="KW-1003">Cell membrane</keyword>
<dbReference type="PANTHER" id="PTHR32309">
    <property type="entry name" value="TYROSINE-PROTEIN KINASE"/>
    <property type="match status" value="1"/>
</dbReference>
<dbReference type="FunFam" id="3.40.50.300:FF:000527">
    <property type="entry name" value="Tyrosine-protein kinase etk"/>
    <property type="match status" value="1"/>
</dbReference>